<evidence type="ECO:0000256" key="1">
    <source>
        <dbReference type="SAM" id="MobiDB-lite"/>
    </source>
</evidence>
<evidence type="ECO:0000313" key="2">
    <source>
        <dbReference type="EMBL" id="KAG5414833.1"/>
    </source>
</evidence>
<keyword evidence="3" id="KW-1185">Reference proteome</keyword>
<dbReference type="EMBL" id="JADBGQ010000001">
    <property type="protein sequence ID" value="KAG5414833.1"/>
    <property type="molecule type" value="Genomic_DNA"/>
</dbReference>
<evidence type="ECO:0000313" key="3">
    <source>
        <dbReference type="Proteomes" id="UP000823674"/>
    </source>
</evidence>
<sequence>MSWDHTQITRREGRRPDSTPNGIDSLEGGCSAEISFLFGSNRRIGQCKIFVWTTWTREVTWTKEWLRLKETCSTLLEVCVIPWWPFETSEHMRCSYCVGQLPELYGLAHSAGSAGDQLNSSGLSVHVSGNCAGSGQWPGHVGDPCVPMGWWALGIESGAWAVRVGLFWTCPGVVWQFQDVWHARTSSYTLKHKEKQRKDRELVRSNIQPQKWCEGHKEAVLGEIRGEVMNDPLIVRGEEGWPDSTSYGQESLKERGVWECSFMGVGNDPASSISWEHTQITMREGRRPDSTPNGIDSLEGGCSAEISFMGVQGKR</sequence>
<reference evidence="2 3" key="1">
    <citation type="submission" date="2021-03" db="EMBL/GenBank/DDBJ databases">
        <authorList>
            <person name="King G.J."/>
            <person name="Bancroft I."/>
            <person name="Baten A."/>
            <person name="Bloomfield J."/>
            <person name="Borpatragohain P."/>
            <person name="He Z."/>
            <person name="Irish N."/>
            <person name="Irwin J."/>
            <person name="Liu K."/>
            <person name="Mauleon R.P."/>
            <person name="Moore J."/>
            <person name="Morris R."/>
            <person name="Ostergaard L."/>
            <person name="Wang B."/>
            <person name="Wells R."/>
        </authorList>
    </citation>
    <scope>NUCLEOTIDE SEQUENCE [LARGE SCALE GENOMIC DNA]</scope>
    <source>
        <strain evidence="2">R-o-18</strain>
        <tissue evidence="2">Leaf</tissue>
    </source>
</reference>
<name>A0ABQ7NVF1_BRACM</name>
<organism evidence="2 3">
    <name type="scientific">Brassica rapa subsp. trilocularis</name>
    <dbReference type="NCBI Taxonomy" id="1813537"/>
    <lineage>
        <taxon>Eukaryota</taxon>
        <taxon>Viridiplantae</taxon>
        <taxon>Streptophyta</taxon>
        <taxon>Embryophyta</taxon>
        <taxon>Tracheophyta</taxon>
        <taxon>Spermatophyta</taxon>
        <taxon>Magnoliopsida</taxon>
        <taxon>eudicotyledons</taxon>
        <taxon>Gunneridae</taxon>
        <taxon>Pentapetalae</taxon>
        <taxon>rosids</taxon>
        <taxon>malvids</taxon>
        <taxon>Brassicales</taxon>
        <taxon>Brassicaceae</taxon>
        <taxon>Brassiceae</taxon>
        <taxon>Brassica</taxon>
    </lineage>
</organism>
<proteinExistence type="predicted"/>
<dbReference type="Proteomes" id="UP000823674">
    <property type="component" value="Chromosome A01"/>
</dbReference>
<gene>
    <name evidence="2" type="primary">A01p035850.1_BraROA</name>
    <name evidence="2" type="ORF">IGI04_002400</name>
</gene>
<feature type="region of interest" description="Disordered" evidence="1">
    <location>
        <begin position="1"/>
        <end position="22"/>
    </location>
</feature>
<feature type="compositionally biased region" description="Basic and acidic residues" evidence="1">
    <location>
        <begin position="7"/>
        <end position="17"/>
    </location>
</feature>
<accession>A0ABQ7NVF1</accession>
<protein>
    <submittedName>
        <fullName evidence="2">Uncharacterized protein</fullName>
    </submittedName>
</protein>
<comment type="caution">
    <text evidence="2">The sequence shown here is derived from an EMBL/GenBank/DDBJ whole genome shotgun (WGS) entry which is preliminary data.</text>
</comment>